<accession>A0A3P7LWB4</accession>
<sequence>MADQDPPFYEVDSDGTVSTMSYESFDRDEPNAFQISIKLPTYEVRDPTVWFKQIEAVFETHRITSERTRYSYVVQSPQFDVAYTVQDLLDPNPRDQAYTQLKQAFLRRTAQSADRKLNQLLNNVKLGDQTPSALMRHMRHLLAGRTQTR</sequence>
<dbReference type="OrthoDB" id="6251906at2759"/>
<reference evidence="2 3" key="1">
    <citation type="submission" date="2018-11" db="EMBL/GenBank/DDBJ databases">
        <authorList>
            <consortium name="Pathogen Informatics"/>
        </authorList>
    </citation>
    <scope>NUCLEOTIDE SEQUENCE [LARGE SCALE GENOMIC DNA]</scope>
</reference>
<dbReference type="AlphaFoldDB" id="A0A3P7LWB4"/>
<evidence type="ECO:0000259" key="1">
    <source>
        <dbReference type="Pfam" id="PF23055"/>
    </source>
</evidence>
<proteinExistence type="predicted"/>
<dbReference type="InterPro" id="IPR055469">
    <property type="entry name" value="DUF7041"/>
</dbReference>
<dbReference type="PANTHER" id="PTHR33327:SF3">
    <property type="entry name" value="RNA-DIRECTED DNA POLYMERASE"/>
    <property type="match status" value="1"/>
</dbReference>
<protein>
    <recommendedName>
        <fullName evidence="1">DUF7041 domain-containing protein</fullName>
    </recommendedName>
</protein>
<dbReference type="Pfam" id="PF23055">
    <property type="entry name" value="DUF7041"/>
    <property type="match status" value="1"/>
</dbReference>
<dbReference type="EMBL" id="UYRU01059115">
    <property type="protein sequence ID" value="VDN14388.1"/>
    <property type="molecule type" value="Genomic_DNA"/>
</dbReference>
<evidence type="ECO:0000313" key="2">
    <source>
        <dbReference type="EMBL" id="VDN14388.1"/>
    </source>
</evidence>
<dbReference type="PANTHER" id="PTHR33327">
    <property type="entry name" value="ENDONUCLEASE"/>
    <property type="match status" value="1"/>
</dbReference>
<gene>
    <name evidence="2" type="ORF">DILT_LOCUS10219</name>
</gene>
<evidence type="ECO:0000313" key="3">
    <source>
        <dbReference type="Proteomes" id="UP000281553"/>
    </source>
</evidence>
<organism evidence="2 3">
    <name type="scientific">Dibothriocephalus latus</name>
    <name type="common">Fish tapeworm</name>
    <name type="synonym">Diphyllobothrium latum</name>
    <dbReference type="NCBI Taxonomy" id="60516"/>
    <lineage>
        <taxon>Eukaryota</taxon>
        <taxon>Metazoa</taxon>
        <taxon>Spiralia</taxon>
        <taxon>Lophotrochozoa</taxon>
        <taxon>Platyhelminthes</taxon>
        <taxon>Cestoda</taxon>
        <taxon>Eucestoda</taxon>
        <taxon>Diphyllobothriidea</taxon>
        <taxon>Diphyllobothriidae</taxon>
        <taxon>Dibothriocephalus</taxon>
    </lineage>
</organism>
<feature type="domain" description="DUF7041" evidence="1">
    <location>
        <begin position="39"/>
        <end position="122"/>
    </location>
</feature>
<keyword evidence="3" id="KW-1185">Reference proteome</keyword>
<dbReference type="Proteomes" id="UP000281553">
    <property type="component" value="Unassembled WGS sequence"/>
</dbReference>
<name>A0A3P7LWB4_DIBLA</name>